<organism evidence="1 2">
    <name type="scientific">Hyalomma asiaticum</name>
    <name type="common">Tick</name>
    <dbReference type="NCBI Taxonomy" id="266040"/>
    <lineage>
        <taxon>Eukaryota</taxon>
        <taxon>Metazoa</taxon>
        <taxon>Ecdysozoa</taxon>
        <taxon>Arthropoda</taxon>
        <taxon>Chelicerata</taxon>
        <taxon>Arachnida</taxon>
        <taxon>Acari</taxon>
        <taxon>Parasitiformes</taxon>
        <taxon>Ixodida</taxon>
        <taxon>Ixodoidea</taxon>
        <taxon>Ixodidae</taxon>
        <taxon>Hyalomminae</taxon>
        <taxon>Hyalomma</taxon>
    </lineage>
</organism>
<reference evidence="1" key="1">
    <citation type="submission" date="2020-05" db="EMBL/GenBank/DDBJ databases">
        <title>Large-scale comparative analyses of tick genomes elucidate their genetic diversity and vector capacities.</title>
        <authorList>
            <person name="Jia N."/>
            <person name="Wang J."/>
            <person name="Shi W."/>
            <person name="Du L."/>
            <person name="Sun Y."/>
            <person name="Zhan W."/>
            <person name="Jiang J."/>
            <person name="Wang Q."/>
            <person name="Zhang B."/>
            <person name="Ji P."/>
            <person name="Sakyi L.B."/>
            <person name="Cui X."/>
            <person name="Yuan T."/>
            <person name="Jiang B."/>
            <person name="Yang W."/>
            <person name="Lam T.T.-Y."/>
            <person name="Chang Q."/>
            <person name="Ding S."/>
            <person name="Wang X."/>
            <person name="Zhu J."/>
            <person name="Ruan X."/>
            <person name="Zhao L."/>
            <person name="Wei J."/>
            <person name="Que T."/>
            <person name="Du C."/>
            <person name="Cheng J."/>
            <person name="Dai P."/>
            <person name="Han X."/>
            <person name="Huang E."/>
            <person name="Gao Y."/>
            <person name="Liu J."/>
            <person name="Shao H."/>
            <person name="Ye R."/>
            <person name="Li L."/>
            <person name="Wei W."/>
            <person name="Wang X."/>
            <person name="Wang C."/>
            <person name="Yang T."/>
            <person name="Huo Q."/>
            <person name="Li W."/>
            <person name="Guo W."/>
            <person name="Chen H."/>
            <person name="Zhou L."/>
            <person name="Ni X."/>
            <person name="Tian J."/>
            <person name="Zhou Y."/>
            <person name="Sheng Y."/>
            <person name="Liu T."/>
            <person name="Pan Y."/>
            <person name="Xia L."/>
            <person name="Li J."/>
            <person name="Zhao F."/>
            <person name="Cao W."/>
        </authorList>
    </citation>
    <scope>NUCLEOTIDE SEQUENCE</scope>
    <source>
        <strain evidence="1">Hyas-2018</strain>
    </source>
</reference>
<dbReference type="EMBL" id="CM023481">
    <property type="protein sequence ID" value="KAH6945163.1"/>
    <property type="molecule type" value="Genomic_DNA"/>
</dbReference>
<sequence>MVSEDRCYQWTSASSYILAEDATSKKALVTEELWILTFVNGVSGKVNTKELPAELQGIGKLHKEHQIQLQTGAKELLAADPFSRASSRDTEDTELEEIDKDRFAGRRNGEDSEEITSVEATWQHLQSSRKHSPRNRGPGSNGSKSTATTRATTGQHDDQTKVTPRRRGRQPRANTPKL</sequence>
<name>A0ACB7TDM8_HYAAI</name>
<comment type="caution">
    <text evidence="1">The sequence shown here is derived from an EMBL/GenBank/DDBJ whole genome shotgun (WGS) entry which is preliminary data.</text>
</comment>
<accession>A0ACB7TDM8</accession>
<protein>
    <submittedName>
        <fullName evidence="1">Uncharacterized protein</fullName>
    </submittedName>
</protein>
<dbReference type="Proteomes" id="UP000821845">
    <property type="component" value="Chromosome 1"/>
</dbReference>
<evidence type="ECO:0000313" key="2">
    <source>
        <dbReference type="Proteomes" id="UP000821845"/>
    </source>
</evidence>
<evidence type="ECO:0000313" key="1">
    <source>
        <dbReference type="EMBL" id="KAH6945163.1"/>
    </source>
</evidence>
<proteinExistence type="predicted"/>
<gene>
    <name evidence="1" type="ORF">HPB50_007462</name>
</gene>
<keyword evidence="2" id="KW-1185">Reference proteome</keyword>